<evidence type="ECO:0000313" key="1">
    <source>
        <dbReference type="EMBL" id="KAK4754344.1"/>
    </source>
</evidence>
<name>A0AAN7JUR4_9MYRT</name>
<gene>
    <name evidence="1" type="ORF">SAY87_002448</name>
</gene>
<dbReference type="AlphaFoldDB" id="A0AAN7JUR4"/>
<proteinExistence type="predicted"/>
<comment type="caution">
    <text evidence="1">The sequence shown here is derived from an EMBL/GenBank/DDBJ whole genome shotgun (WGS) entry which is preliminary data.</text>
</comment>
<organism evidence="1 2">
    <name type="scientific">Trapa incisa</name>
    <dbReference type="NCBI Taxonomy" id="236973"/>
    <lineage>
        <taxon>Eukaryota</taxon>
        <taxon>Viridiplantae</taxon>
        <taxon>Streptophyta</taxon>
        <taxon>Embryophyta</taxon>
        <taxon>Tracheophyta</taxon>
        <taxon>Spermatophyta</taxon>
        <taxon>Magnoliopsida</taxon>
        <taxon>eudicotyledons</taxon>
        <taxon>Gunneridae</taxon>
        <taxon>Pentapetalae</taxon>
        <taxon>rosids</taxon>
        <taxon>malvids</taxon>
        <taxon>Myrtales</taxon>
        <taxon>Lythraceae</taxon>
        <taxon>Trapa</taxon>
    </lineage>
</organism>
<keyword evidence="2" id="KW-1185">Reference proteome</keyword>
<evidence type="ECO:0000313" key="2">
    <source>
        <dbReference type="Proteomes" id="UP001345219"/>
    </source>
</evidence>
<dbReference type="EMBL" id="JAXIOK010000015">
    <property type="protein sequence ID" value="KAK4754344.1"/>
    <property type="molecule type" value="Genomic_DNA"/>
</dbReference>
<accession>A0AAN7JUR4</accession>
<protein>
    <submittedName>
        <fullName evidence="1">Uncharacterized protein</fullName>
    </submittedName>
</protein>
<dbReference type="PANTHER" id="PTHR33168">
    <property type="entry name" value="STRESS INDUCED PROTEIN-RELATED"/>
    <property type="match status" value="1"/>
</dbReference>
<dbReference type="Proteomes" id="UP001345219">
    <property type="component" value="Chromosome 2"/>
</dbReference>
<sequence>MAQMWILPWSKRGGVSTTAGSRCVSGARNAAAADTAGAAWLPSCAAASLDCCSLARFVEKLMKRKRRMRLMMQQQGQQRRLTTKCRQSSFQCRYDPLSYSLNFDARASGRLADDDEDYYQFHTFSSRFAANPNVSGSH</sequence>
<reference evidence="1 2" key="1">
    <citation type="journal article" date="2023" name="Hortic Res">
        <title>Pangenome of water caltrop reveals structural variations and asymmetric subgenome divergence after allopolyploidization.</title>
        <authorList>
            <person name="Zhang X."/>
            <person name="Chen Y."/>
            <person name="Wang L."/>
            <person name="Yuan Y."/>
            <person name="Fang M."/>
            <person name="Shi L."/>
            <person name="Lu R."/>
            <person name="Comes H.P."/>
            <person name="Ma Y."/>
            <person name="Chen Y."/>
            <person name="Huang G."/>
            <person name="Zhou Y."/>
            <person name="Zheng Z."/>
            <person name="Qiu Y."/>
        </authorList>
    </citation>
    <scope>NUCLEOTIDE SEQUENCE [LARGE SCALE GENOMIC DNA]</scope>
    <source>
        <tissue evidence="1">Roots</tissue>
    </source>
</reference>